<keyword evidence="3" id="KW-1185">Reference proteome</keyword>
<name>A0A1E3VXL0_9HYPH</name>
<dbReference type="STRING" id="1774968.AUC68_10920"/>
<dbReference type="EMBL" id="LPWG01000014">
    <property type="protein sequence ID" value="ODR98011.1"/>
    <property type="molecule type" value="Genomic_DNA"/>
</dbReference>
<evidence type="ECO:0000313" key="2">
    <source>
        <dbReference type="EMBL" id="ODR98011.1"/>
    </source>
</evidence>
<dbReference type="RefSeq" id="WP_069438339.1">
    <property type="nucleotide sequence ID" value="NZ_LPWG01000014.1"/>
</dbReference>
<evidence type="ECO:0000313" key="3">
    <source>
        <dbReference type="Proteomes" id="UP000094501"/>
    </source>
</evidence>
<accession>A0A1E3VXL0</accession>
<dbReference type="AlphaFoldDB" id="A0A1E3VXL0"/>
<evidence type="ECO:0000256" key="1">
    <source>
        <dbReference type="SAM" id="MobiDB-lite"/>
    </source>
</evidence>
<organism evidence="2 3">
    <name type="scientific">Methyloceanibacter methanicus</name>
    <dbReference type="NCBI Taxonomy" id="1774968"/>
    <lineage>
        <taxon>Bacteria</taxon>
        <taxon>Pseudomonadati</taxon>
        <taxon>Pseudomonadota</taxon>
        <taxon>Alphaproteobacteria</taxon>
        <taxon>Hyphomicrobiales</taxon>
        <taxon>Hyphomicrobiaceae</taxon>
        <taxon>Methyloceanibacter</taxon>
    </lineage>
</organism>
<protein>
    <submittedName>
        <fullName evidence="2">RNA polymerase subunit sigma-54</fullName>
    </submittedName>
</protein>
<dbReference type="Gene3D" id="3.30.160.100">
    <property type="entry name" value="Ribosome hibernation promotion factor-like"/>
    <property type="match status" value="1"/>
</dbReference>
<dbReference type="Pfam" id="PF02482">
    <property type="entry name" value="Ribosomal_S30AE"/>
    <property type="match status" value="1"/>
</dbReference>
<dbReference type="Proteomes" id="UP000094501">
    <property type="component" value="Unassembled WGS sequence"/>
</dbReference>
<proteinExistence type="predicted"/>
<feature type="region of interest" description="Disordered" evidence="1">
    <location>
        <begin position="103"/>
        <end position="122"/>
    </location>
</feature>
<dbReference type="SUPFAM" id="SSF69754">
    <property type="entry name" value="Ribosome binding protein Y (YfiA homologue)"/>
    <property type="match status" value="1"/>
</dbReference>
<dbReference type="CDD" id="cd00552">
    <property type="entry name" value="RaiA"/>
    <property type="match status" value="1"/>
</dbReference>
<dbReference type="OrthoDB" id="9782252at2"/>
<gene>
    <name evidence="2" type="ORF">AUC68_10920</name>
</gene>
<reference evidence="2 3" key="1">
    <citation type="journal article" date="2016" name="Environ. Microbiol.">
        <title>New Methyloceanibacter diversity from North Sea sediments includes methanotroph containing solely the soluble methane monooxygenase.</title>
        <authorList>
            <person name="Vekeman B."/>
            <person name="Kerckhof F.M."/>
            <person name="Cremers G."/>
            <person name="de Vos P."/>
            <person name="Vandamme P."/>
            <person name="Boon N."/>
            <person name="Op den Camp H.J."/>
            <person name="Heylen K."/>
        </authorList>
    </citation>
    <scope>NUCLEOTIDE SEQUENCE [LARGE SCALE GENOMIC DNA]</scope>
    <source>
        <strain evidence="2 3">R-67174</strain>
    </source>
</reference>
<sequence length="122" mass="13750">MDFPLDISFRNMDPSPAVETRIREKAAKLGRLYNRIIGCSVVVEAPHRHQHKGKLYSVHIDLSVPGKDLVVDRAKPLDHAHEDVYVAVRDAFNAAGRRLEDHARRMRGDVKNHNATTPPPAE</sequence>
<dbReference type="InterPro" id="IPR003489">
    <property type="entry name" value="RHF/RaiA"/>
</dbReference>
<comment type="caution">
    <text evidence="2">The sequence shown here is derived from an EMBL/GenBank/DDBJ whole genome shotgun (WGS) entry which is preliminary data.</text>
</comment>
<dbReference type="InterPro" id="IPR036567">
    <property type="entry name" value="RHF-like"/>
</dbReference>
<feature type="compositionally biased region" description="Basic and acidic residues" evidence="1">
    <location>
        <begin position="103"/>
        <end position="112"/>
    </location>
</feature>